<dbReference type="Pfam" id="PF14612">
    <property type="entry name" value="Ino80_Iec3"/>
    <property type="match status" value="1"/>
</dbReference>
<dbReference type="GO" id="GO:0031011">
    <property type="term" value="C:Ino80 complex"/>
    <property type="evidence" value="ECO:0007669"/>
    <property type="project" value="InterPro"/>
</dbReference>
<name>A0A0F4ZEL7_9PEZI</name>
<evidence type="ECO:0000256" key="1">
    <source>
        <dbReference type="SAM" id="MobiDB-lite"/>
    </source>
</evidence>
<feature type="compositionally biased region" description="Basic and acidic residues" evidence="1">
    <location>
        <begin position="1"/>
        <end position="12"/>
    </location>
</feature>
<organism evidence="4 5">
    <name type="scientific">Thielaviopsis punctulata</name>
    <dbReference type="NCBI Taxonomy" id="72032"/>
    <lineage>
        <taxon>Eukaryota</taxon>
        <taxon>Fungi</taxon>
        <taxon>Dikarya</taxon>
        <taxon>Ascomycota</taxon>
        <taxon>Pezizomycotina</taxon>
        <taxon>Sordariomycetes</taxon>
        <taxon>Hypocreomycetidae</taxon>
        <taxon>Microascales</taxon>
        <taxon>Ceratocystidaceae</taxon>
        <taxon>Thielaviopsis</taxon>
    </lineage>
</organism>
<dbReference type="GO" id="GO:0006338">
    <property type="term" value="P:chromatin remodeling"/>
    <property type="evidence" value="ECO:0007669"/>
    <property type="project" value="InterPro"/>
</dbReference>
<evidence type="ECO:0000259" key="2">
    <source>
        <dbReference type="Pfam" id="PF14612"/>
    </source>
</evidence>
<comment type="caution">
    <text evidence="4">The sequence shown here is derived from an EMBL/GenBank/DDBJ whole genome shotgun (WGS) entry which is preliminary data.</text>
</comment>
<dbReference type="EMBL" id="LAEV01001222">
    <property type="protein sequence ID" value="KKA28630.1"/>
    <property type="molecule type" value="Genomic_DNA"/>
</dbReference>
<protein>
    <submittedName>
        <fullName evidence="4">Uncharacterized protein</fullName>
    </submittedName>
</protein>
<feature type="region of interest" description="Disordered" evidence="1">
    <location>
        <begin position="1"/>
        <end position="22"/>
    </location>
</feature>
<dbReference type="OrthoDB" id="4095124at2759"/>
<dbReference type="InterPro" id="IPR032742">
    <property type="entry name" value="Iec3_N"/>
</dbReference>
<gene>
    <name evidence="4" type="ORF">TD95_001883</name>
</gene>
<sequence length="338" mass="37279">MSSSEIRRKPTDDDAISAPEAKTSTEFKTTYRSWKKKYRKMKARFDQVSRESRELYTNEMHAVETIKRIAIENDRLLDTLLTLNKTPQLPAKRRVDISMPLNPDANKALTLQCDSTPEDHRLPCGTSLRDLERLVPGCDLASMKRADPALDEELQPMPGSKYPVAFLSIDDIDTYLYKLNKKLAIPCKDRAASAANSGSAHLTPSARDYTLNNPTSEYNWLRKHAPKTFLQDAVPNPTPLSLSSTSKEKDLPSRTAPATTPTSASAGLGAMARGRLPKRGPRGTESEHSDDEDAGSRPAKKRRVGAEEEGRPKAGVSGIKHVKKKAKRPSGGAGDEEE</sequence>
<proteinExistence type="predicted"/>
<feature type="compositionally biased region" description="Low complexity" evidence="1">
    <location>
        <begin position="253"/>
        <end position="266"/>
    </location>
</feature>
<evidence type="ECO:0000259" key="3">
    <source>
        <dbReference type="Pfam" id="PF24244"/>
    </source>
</evidence>
<dbReference type="Pfam" id="PF24244">
    <property type="entry name" value="Iec3-like_M"/>
    <property type="match status" value="1"/>
</dbReference>
<dbReference type="AlphaFoldDB" id="A0A0F4ZEL7"/>
<evidence type="ECO:0000313" key="5">
    <source>
        <dbReference type="Proteomes" id="UP000033483"/>
    </source>
</evidence>
<accession>A0A0F4ZEL7</accession>
<feature type="domain" description="INO80 complex subunit 3 N-terminal" evidence="2">
    <location>
        <begin position="32"/>
        <end position="100"/>
    </location>
</feature>
<evidence type="ECO:0000313" key="4">
    <source>
        <dbReference type="EMBL" id="KKA28630.1"/>
    </source>
</evidence>
<dbReference type="Proteomes" id="UP000033483">
    <property type="component" value="Unassembled WGS sequence"/>
</dbReference>
<feature type="domain" description="INO80 complex subunit 3-like middle region" evidence="3">
    <location>
        <begin position="127"/>
        <end position="232"/>
    </location>
</feature>
<feature type="region of interest" description="Disordered" evidence="1">
    <location>
        <begin position="230"/>
        <end position="338"/>
    </location>
</feature>
<dbReference type="InterPro" id="IPR055449">
    <property type="entry name" value="Iec3-like_M"/>
</dbReference>
<reference evidence="4 5" key="1">
    <citation type="submission" date="2015-03" db="EMBL/GenBank/DDBJ databases">
        <authorList>
            <person name="Radwan O."/>
            <person name="Al-Naeli F.A."/>
            <person name="Rendon G.A."/>
            <person name="Fields C."/>
        </authorList>
    </citation>
    <scope>NUCLEOTIDE SEQUENCE [LARGE SCALE GENOMIC DNA]</scope>
    <source>
        <strain evidence="4">CR-DP1</strain>
    </source>
</reference>
<keyword evidence="5" id="KW-1185">Reference proteome</keyword>